<evidence type="ECO:0000256" key="7">
    <source>
        <dbReference type="ARBA" id="ARBA00022692"/>
    </source>
</evidence>
<dbReference type="GO" id="GO:0000155">
    <property type="term" value="F:phosphorelay sensor kinase activity"/>
    <property type="evidence" value="ECO:0007669"/>
    <property type="project" value="InterPro"/>
</dbReference>
<evidence type="ECO:0000256" key="13">
    <source>
        <dbReference type="ARBA" id="ARBA00023136"/>
    </source>
</evidence>
<evidence type="ECO:0000256" key="12">
    <source>
        <dbReference type="ARBA" id="ARBA00023012"/>
    </source>
</evidence>
<dbReference type="SMART" id="SM00388">
    <property type="entry name" value="HisKA"/>
    <property type="match status" value="1"/>
</dbReference>
<dbReference type="EC" id="2.7.13.3" evidence="3"/>
<feature type="transmembrane region" description="Helical" evidence="14">
    <location>
        <begin position="12"/>
        <end position="29"/>
    </location>
</feature>
<evidence type="ECO:0000256" key="11">
    <source>
        <dbReference type="ARBA" id="ARBA00022989"/>
    </source>
</evidence>
<keyword evidence="7 14" id="KW-0812">Transmembrane</keyword>
<dbReference type="SUPFAM" id="SSF158472">
    <property type="entry name" value="HAMP domain-like"/>
    <property type="match status" value="1"/>
</dbReference>
<dbReference type="InterPro" id="IPR003660">
    <property type="entry name" value="HAMP_dom"/>
</dbReference>
<dbReference type="Proteomes" id="UP000249396">
    <property type="component" value="Unassembled WGS sequence"/>
</dbReference>
<keyword evidence="5" id="KW-0597">Phosphoprotein</keyword>
<evidence type="ECO:0000313" key="17">
    <source>
        <dbReference type="EMBL" id="PZN84807.1"/>
    </source>
</evidence>
<dbReference type="SMART" id="SM00387">
    <property type="entry name" value="HATPase_c"/>
    <property type="match status" value="1"/>
</dbReference>
<dbReference type="Pfam" id="PF19312">
    <property type="entry name" value="NtrY_N"/>
    <property type="match status" value="1"/>
</dbReference>
<dbReference type="GO" id="GO:0005524">
    <property type="term" value="F:ATP binding"/>
    <property type="evidence" value="ECO:0007669"/>
    <property type="project" value="UniProtKB-KW"/>
</dbReference>
<dbReference type="SMART" id="SM00304">
    <property type="entry name" value="HAMP"/>
    <property type="match status" value="1"/>
</dbReference>
<dbReference type="PROSITE" id="PS50885">
    <property type="entry name" value="HAMP"/>
    <property type="match status" value="1"/>
</dbReference>
<dbReference type="InterPro" id="IPR036097">
    <property type="entry name" value="HisK_dim/P_sf"/>
</dbReference>
<dbReference type="InterPro" id="IPR017232">
    <property type="entry name" value="NtrY"/>
</dbReference>
<dbReference type="Pfam" id="PF00512">
    <property type="entry name" value="HisKA"/>
    <property type="match status" value="1"/>
</dbReference>
<dbReference type="InterPro" id="IPR004358">
    <property type="entry name" value="Sig_transdc_His_kin-like_C"/>
</dbReference>
<evidence type="ECO:0000259" key="16">
    <source>
        <dbReference type="PROSITE" id="PS50885"/>
    </source>
</evidence>
<comment type="subcellular location">
    <subcellularLocation>
        <location evidence="2">Cell membrane</location>
        <topology evidence="2">Multi-pass membrane protein</topology>
    </subcellularLocation>
</comment>
<dbReference type="SUPFAM" id="SSF55785">
    <property type="entry name" value="PYP-like sensor domain (PAS domain)"/>
    <property type="match status" value="1"/>
</dbReference>
<dbReference type="SUPFAM" id="SSF55874">
    <property type="entry name" value="ATPase domain of HSP90 chaperone/DNA topoisomerase II/histidine kinase"/>
    <property type="match status" value="1"/>
</dbReference>
<keyword evidence="10" id="KW-0067">ATP-binding</keyword>
<dbReference type="InterPro" id="IPR045671">
    <property type="entry name" value="NtrY-like_N"/>
</dbReference>
<dbReference type="InterPro" id="IPR036890">
    <property type="entry name" value="HATPase_C_sf"/>
</dbReference>
<dbReference type="SUPFAM" id="SSF47384">
    <property type="entry name" value="Homodimeric domain of signal transducing histidine kinase"/>
    <property type="match status" value="1"/>
</dbReference>
<dbReference type="InterPro" id="IPR003594">
    <property type="entry name" value="HATPase_dom"/>
</dbReference>
<keyword evidence="6" id="KW-0808">Transferase</keyword>
<keyword evidence="9 17" id="KW-0418">Kinase</keyword>
<feature type="transmembrane region" description="Helical" evidence="14">
    <location>
        <begin position="41"/>
        <end position="68"/>
    </location>
</feature>
<evidence type="ECO:0000256" key="9">
    <source>
        <dbReference type="ARBA" id="ARBA00022777"/>
    </source>
</evidence>
<keyword evidence="8" id="KW-0547">Nucleotide-binding</keyword>
<dbReference type="Gene3D" id="1.10.287.130">
    <property type="match status" value="1"/>
</dbReference>
<comment type="caution">
    <text evidence="17">The sequence shown here is derived from an EMBL/GenBank/DDBJ whole genome shotgun (WGS) entry which is preliminary data.</text>
</comment>
<dbReference type="Pfam" id="PF02518">
    <property type="entry name" value="HATPase_c"/>
    <property type="match status" value="1"/>
</dbReference>
<evidence type="ECO:0000256" key="5">
    <source>
        <dbReference type="ARBA" id="ARBA00022553"/>
    </source>
</evidence>
<dbReference type="Gene3D" id="3.30.565.10">
    <property type="entry name" value="Histidine kinase-like ATPase, C-terminal domain"/>
    <property type="match status" value="1"/>
</dbReference>
<dbReference type="PROSITE" id="PS50109">
    <property type="entry name" value="HIS_KIN"/>
    <property type="match status" value="1"/>
</dbReference>
<dbReference type="InterPro" id="IPR005467">
    <property type="entry name" value="His_kinase_dom"/>
</dbReference>
<feature type="domain" description="Histidine kinase" evidence="15">
    <location>
        <begin position="500"/>
        <end position="716"/>
    </location>
</feature>
<dbReference type="GO" id="GO:0005886">
    <property type="term" value="C:plasma membrane"/>
    <property type="evidence" value="ECO:0007669"/>
    <property type="project" value="UniProtKB-SubCell"/>
</dbReference>
<evidence type="ECO:0000313" key="18">
    <source>
        <dbReference type="Proteomes" id="UP000249396"/>
    </source>
</evidence>
<dbReference type="InterPro" id="IPR035965">
    <property type="entry name" value="PAS-like_dom_sf"/>
</dbReference>
<dbReference type="CDD" id="cd00082">
    <property type="entry name" value="HisKA"/>
    <property type="match status" value="1"/>
</dbReference>
<keyword evidence="12" id="KW-0902">Two-component regulatory system</keyword>
<evidence type="ECO:0000256" key="3">
    <source>
        <dbReference type="ARBA" id="ARBA00012438"/>
    </source>
</evidence>
<sequence length="725" mass="79915">MDLRKLRPPLGLYILVLFAAIVASLHLMSSATQDSSRLGEMYSWLLLINALGSVLLLGLVGANVYWLLLQLKRKAAGSLLTARMVFLFILLALAPAAIVFYFSMQFLQQNIDSWFDVRIDQAMDDALELSRSALDERERGLLKQTEQVASHLENMPASMVGITLSEVYENPIEGELTVFNKKGRVIVSSGSSSDNIVPDLPGEGILIQLRQDKSYVGLEPTAGEGMKIRAVVLVNGRDENYYLQAIFPVPKRLAELGDTVESAHAHYKKLIFLRSHLKGTFALTLSLVLLLSLLAAIWGAFVSIRRIVAPVRRLAEGTRAVAEGNYEKRLPVKSKDELGFLVESFNAMTAKIARARDEAHISKVEVERQRAYLETVLANLSSGVMSFDGHLRLQTANLAADTILHIDVVGLINTPLPGLAEAYPHLGELMGFIGERLIREKPWREEVHFNGPYGRQDLFCRGTPLFDVGRAWQGAVVVFDDVSALLQAQRRAAWGEVAQRLAHEIKNPLTPIQLSAERLKHKLSKSLGEADAEVLDRSTRTIVQQVEAMKSMVNAFAEYAKPSVINPQPVDLRLLIEEVVALYPSQSGMEFTMVLEKNLPKVFADPVRMRQVLHNMIKNAQEAITPGVPGTMFINTHLTQVSGNAFVEILLRDDGPGIAPGQAERIFDPYVTTKTKGTGLGLAIVKKIIEEHGGSIHLDQTLQGGAGFVIRLPLADMAREGVVHG</sequence>
<evidence type="ECO:0000256" key="4">
    <source>
        <dbReference type="ARBA" id="ARBA00022475"/>
    </source>
</evidence>
<dbReference type="CDD" id="cd06225">
    <property type="entry name" value="HAMP"/>
    <property type="match status" value="1"/>
</dbReference>
<dbReference type="PIRSF" id="PIRSF037532">
    <property type="entry name" value="STHK_NtrY"/>
    <property type="match status" value="1"/>
</dbReference>
<feature type="transmembrane region" description="Helical" evidence="14">
    <location>
        <begin position="80"/>
        <end position="102"/>
    </location>
</feature>
<dbReference type="PANTHER" id="PTHR44936">
    <property type="entry name" value="SENSOR PROTEIN CREC"/>
    <property type="match status" value="1"/>
</dbReference>
<dbReference type="Gene3D" id="3.30.450.20">
    <property type="entry name" value="PAS domain"/>
    <property type="match status" value="1"/>
</dbReference>
<gene>
    <name evidence="17" type="ORF">DM484_02275</name>
</gene>
<evidence type="ECO:0000259" key="15">
    <source>
        <dbReference type="PROSITE" id="PS50109"/>
    </source>
</evidence>
<evidence type="ECO:0000256" key="6">
    <source>
        <dbReference type="ARBA" id="ARBA00022679"/>
    </source>
</evidence>
<organism evidence="17 18">
    <name type="scientific">Candidatus Methylumidiphilus alinenensis</name>
    <dbReference type="NCBI Taxonomy" id="2202197"/>
    <lineage>
        <taxon>Bacteria</taxon>
        <taxon>Pseudomonadati</taxon>
        <taxon>Pseudomonadota</taxon>
        <taxon>Gammaproteobacteria</taxon>
        <taxon>Methylococcales</taxon>
        <taxon>Candidatus Methylumidiphilus</taxon>
    </lineage>
</organism>
<feature type="transmembrane region" description="Helical" evidence="14">
    <location>
        <begin position="281"/>
        <end position="304"/>
    </location>
</feature>
<comment type="catalytic activity">
    <reaction evidence="1">
        <text>ATP + protein L-histidine = ADP + protein N-phospho-L-histidine.</text>
        <dbReference type="EC" id="2.7.13.3"/>
    </reaction>
</comment>
<dbReference type="PANTHER" id="PTHR44936:SF10">
    <property type="entry name" value="SENSOR PROTEIN RSTB"/>
    <property type="match status" value="1"/>
</dbReference>
<reference evidence="17 18" key="1">
    <citation type="journal article" date="2018" name="Aquat. Microb. Ecol.">
        <title>Gammaproteobacterial methanotrophs dominate.</title>
        <authorList>
            <person name="Rissanen A.J."/>
            <person name="Saarenheimo J."/>
            <person name="Tiirola M."/>
            <person name="Peura S."/>
            <person name="Aalto S.L."/>
            <person name="Karvinen A."/>
            <person name="Nykanen H."/>
        </authorList>
    </citation>
    <scope>NUCLEOTIDE SEQUENCE [LARGE SCALE GENOMIC DNA]</scope>
    <source>
        <strain evidence="17">AMbin10</strain>
    </source>
</reference>
<dbReference type="AlphaFoldDB" id="A0A2W4TRX7"/>
<evidence type="ECO:0000256" key="10">
    <source>
        <dbReference type="ARBA" id="ARBA00022840"/>
    </source>
</evidence>
<dbReference type="EMBL" id="QJPH01000143">
    <property type="protein sequence ID" value="PZN84807.1"/>
    <property type="molecule type" value="Genomic_DNA"/>
</dbReference>
<evidence type="ECO:0000256" key="14">
    <source>
        <dbReference type="SAM" id="Phobius"/>
    </source>
</evidence>
<proteinExistence type="predicted"/>
<name>A0A2W4TRX7_9GAMM</name>
<dbReference type="InterPro" id="IPR003661">
    <property type="entry name" value="HisK_dim/P_dom"/>
</dbReference>
<keyword evidence="4" id="KW-1003">Cell membrane</keyword>
<keyword evidence="13 14" id="KW-0472">Membrane</keyword>
<feature type="domain" description="HAMP" evidence="16">
    <location>
        <begin position="305"/>
        <end position="357"/>
    </location>
</feature>
<keyword evidence="11 14" id="KW-1133">Transmembrane helix</keyword>
<evidence type="ECO:0000256" key="8">
    <source>
        <dbReference type="ARBA" id="ARBA00022741"/>
    </source>
</evidence>
<dbReference type="InterPro" id="IPR050980">
    <property type="entry name" value="2C_sensor_his_kinase"/>
</dbReference>
<dbReference type="Pfam" id="PF00672">
    <property type="entry name" value="HAMP"/>
    <property type="match status" value="1"/>
</dbReference>
<dbReference type="PRINTS" id="PR00344">
    <property type="entry name" value="BCTRLSENSOR"/>
</dbReference>
<protein>
    <recommendedName>
        <fullName evidence="3">histidine kinase</fullName>
        <ecNumber evidence="3">2.7.13.3</ecNumber>
    </recommendedName>
</protein>
<accession>A0A2W4TRX7</accession>
<dbReference type="Gene3D" id="6.10.340.10">
    <property type="match status" value="1"/>
</dbReference>
<evidence type="ECO:0000256" key="2">
    <source>
        <dbReference type="ARBA" id="ARBA00004651"/>
    </source>
</evidence>
<evidence type="ECO:0000256" key="1">
    <source>
        <dbReference type="ARBA" id="ARBA00000085"/>
    </source>
</evidence>